<keyword evidence="2" id="KW-1277">Toxin-antitoxin system</keyword>
<organism evidence="6">
    <name type="scientific">bioreactor metagenome</name>
    <dbReference type="NCBI Taxonomy" id="1076179"/>
    <lineage>
        <taxon>unclassified sequences</taxon>
        <taxon>metagenomes</taxon>
        <taxon>ecological metagenomes</taxon>
    </lineage>
</organism>
<evidence type="ECO:0000256" key="3">
    <source>
        <dbReference type="ARBA" id="ARBA00022722"/>
    </source>
</evidence>
<evidence type="ECO:0000313" key="6">
    <source>
        <dbReference type="EMBL" id="MPN58718.1"/>
    </source>
</evidence>
<keyword evidence="1" id="KW-0597">Phosphoprotein</keyword>
<accession>A0A645J505</accession>
<dbReference type="PANTHER" id="PTHR34139">
    <property type="entry name" value="UPF0331 PROTEIN MJ0127"/>
    <property type="match status" value="1"/>
</dbReference>
<sequence>MPSRDWKLRIRDILESVAAVESYVAGMTFEAFEGDQKTIDAIVRRFTVIGEAANHVPAQICLRNPHIPWEDMRAMRNFVVHEYFGVSDRTLWDTIHVDLPGIVEPLKLLLDREPD</sequence>
<dbReference type="GO" id="GO:0110001">
    <property type="term" value="C:toxin-antitoxin complex"/>
    <property type="evidence" value="ECO:0007669"/>
    <property type="project" value="InterPro"/>
</dbReference>
<keyword evidence="4" id="KW-0547">Nucleotide-binding</keyword>
<dbReference type="AlphaFoldDB" id="A0A645J505"/>
<comment type="caution">
    <text evidence="6">The sequence shown here is derived from an EMBL/GenBank/DDBJ whole genome shotgun (WGS) entry which is preliminary data.</text>
</comment>
<dbReference type="Pfam" id="PF01934">
    <property type="entry name" value="HepT-like"/>
    <property type="match status" value="1"/>
</dbReference>
<keyword evidence="3" id="KW-0540">Nuclease</keyword>
<protein>
    <recommendedName>
        <fullName evidence="7">DUF86 domain-containing protein</fullName>
    </recommendedName>
</protein>
<evidence type="ECO:0000256" key="5">
    <source>
        <dbReference type="ARBA" id="ARBA00022801"/>
    </source>
</evidence>
<dbReference type="EMBL" id="VSSQ01131792">
    <property type="protein sequence ID" value="MPN58718.1"/>
    <property type="molecule type" value="Genomic_DNA"/>
</dbReference>
<proteinExistence type="predicted"/>
<gene>
    <name evidence="6" type="ORF">SDC9_206430</name>
</gene>
<evidence type="ECO:0000256" key="1">
    <source>
        <dbReference type="ARBA" id="ARBA00022553"/>
    </source>
</evidence>
<name>A0A645J505_9ZZZZ</name>
<evidence type="ECO:0008006" key="7">
    <source>
        <dbReference type="Google" id="ProtNLM"/>
    </source>
</evidence>
<dbReference type="GO" id="GO:0000166">
    <property type="term" value="F:nucleotide binding"/>
    <property type="evidence" value="ECO:0007669"/>
    <property type="project" value="UniProtKB-KW"/>
</dbReference>
<evidence type="ECO:0000256" key="4">
    <source>
        <dbReference type="ARBA" id="ARBA00022741"/>
    </source>
</evidence>
<evidence type="ECO:0000256" key="2">
    <source>
        <dbReference type="ARBA" id="ARBA00022649"/>
    </source>
</evidence>
<reference evidence="6" key="1">
    <citation type="submission" date="2019-08" db="EMBL/GenBank/DDBJ databases">
        <authorList>
            <person name="Kucharzyk K."/>
            <person name="Murdoch R.W."/>
            <person name="Higgins S."/>
            <person name="Loffler F."/>
        </authorList>
    </citation>
    <scope>NUCLEOTIDE SEQUENCE</scope>
</reference>
<dbReference type="PANTHER" id="PTHR34139:SF1">
    <property type="entry name" value="RNASE MJ1380-RELATED"/>
    <property type="match status" value="1"/>
</dbReference>
<dbReference type="InterPro" id="IPR051813">
    <property type="entry name" value="HepT_RNase_toxin"/>
</dbReference>
<dbReference type="GO" id="GO:0004540">
    <property type="term" value="F:RNA nuclease activity"/>
    <property type="evidence" value="ECO:0007669"/>
    <property type="project" value="InterPro"/>
</dbReference>
<dbReference type="InterPro" id="IPR008201">
    <property type="entry name" value="HepT-like"/>
</dbReference>
<keyword evidence="5" id="KW-0378">Hydrolase</keyword>
<dbReference type="GO" id="GO:0016787">
    <property type="term" value="F:hydrolase activity"/>
    <property type="evidence" value="ECO:0007669"/>
    <property type="project" value="UniProtKB-KW"/>
</dbReference>